<feature type="domain" description="MacB-like periplasmic core" evidence="8">
    <location>
        <begin position="24"/>
        <end position="233"/>
    </location>
</feature>
<feature type="domain" description="ABC3 transporter permease C-terminal" evidence="7">
    <location>
        <begin position="268"/>
        <end position="379"/>
    </location>
</feature>
<dbReference type="RefSeq" id="WP_054875680.1">
    <property type="nucleotide sequence ID" value="NZ_LKET01000035.1"/>
</dbReference>
<dbReference type="PATRIC" id="fig|36849.3.peg.2806"/>
<dbReference type="AlphaFoldDB" id="A0A0N8NT43"/>
<dbReference type="PANTHER" id="PTHR30287:SF1">
    <property type="entry name" value="INNER MEMBRANE PROTEIN"/>
    <property type="match status" value="1"/>
</dbReference>
<evidence type="ECO:0000256" key="1">
    <source>
        <dbReference type="ARBA" id="ARBA00004651"/>
    </source>
</evidence>
<feature type="transmembrane region" description="Helical" evidence="6">
    <location>
        <begin position="663"/>
        <end position="682"/>
    </location>
</feature>
<keyword evidence="5 6" id="KW-0472">Membrane</keyword>
<dbReference type="Pfam" id="PF12704">
    <property type="entry name" value="MacB_PCD"/>
    <property type="match status" value="1"/>
</dbReference>
<comment type="caution">
    <text evidence="9">The sequence shown here is derived from an EMBL/GenBank/DDBJ whole genome shotgun (WGS) entry which is preliminary data.</text>
</comment>
<feature type="transmembrane region" description="Helical" evidence="6">
    <location>
        <begin position="435"/>
        <end position="454"/>
    </location>
</feature>
<feature type="domain" description="ABC3 transporter permease C-terminal" evidence="7">
    <location>
        <begin position="666"/>
        <end position="783"/>
    </location>
</feature>
<feature type="transmembrane region" description="Helical" evidence="6">
    <location>
        <begin position="716"/>
        <end position="734"/>
    </location>
</feature>
<dbReference type="Pfam" id="PF02687">
    <property type="entry name" value="FtsX"/>
    <property type="match status" value="2"/>
</dbReference>
<keyword evidence="10" id="KW-1185">Reference proteome</keyword>
<proteinExistence type="predicted"/>
<dbReference type="GO" id="GO:0005886">
    <property type="term" value="C:plasma membrane"/>
    <property type="evidence" value="ECO:0007669"/>
    <property type="project" value="UniProtKB-SubCell"/>
</dbReference>
<dbReference type="OrthoDB" id="5137249at2"/>
<sequence>MWIFLKKFYKELGESKGQFISVLAVVIIGVMFYTGLYSALESLSGAAERYFREYRMGDLWGSVYRAPEGIVKRIDEISGVKMVTGRVVQDVRISMKKREAMVRLISLPDERVDTVNDIQLRSGSYFSNDAGNQCIVSENFFKAHGLTMGQTIEPIINGDRVKLKVVGTAKSPEYTYEIREASELIPDPEKFGVVYVKKSYLHSSLDFKGSINDISVLLEQQADIKKVKAQMEKVLKQYGLTGIVEKKDQLSYSLVNADITSFKSIAAIFPMLFFIASAVIIYITMTRMIENQRTLMGVLKALGYSNMDIMLHYQTYPLLVGILGSIIGAIMGVFLVGKGLLNLFNSIYNLPIEETAVHLSIVLPAALLALAFCVTAGYNACRKELQLVPAETMRPKPPASGKKLFLERLRLLWENINFSWKIILRNLFRYKKRSAMASIGIIFSTALLLIALGVQNSMDFLMQEQFYKIQRFDIKINLSRMMNADELTYIKNIDHMKSVEPIFESGMELISGWRKKNIGLMVLGMESKLYGIFDSTGDPVKPPEDGILLPARLMSTLGIKPGDKVYLKSFYPGKNEDKDKKEVSIKGAVSQFIGQSAICSTGYLNYLLKEGVVTNAAYIELEDSRYEKQVMENLKDILAISTIQSKSEIIANTEKTLESMNSIIYFMILGAGILAFAVIYNITNINIFERRREIATLSVLGFTSSELKSLVFNENFFLSIFGALVGIPLGRFLSELVITMQATDTMYLPLVLNPSSYFITVLMIIVFTIMANLVLTRKILSINMVESLKSAE</sequence>
<keyword evidence="4 6" id="KW-1133">Transmembrane helix</keyword>
<dbReference type="STRING" id="36849.OXPF_26520"/>
<accession>A0A0N8NT43</accession>
<feature type="transmembrane region" description="Helical" evidence="6">
    <location>
        <begin position="356"/>
        <end position="378"/>
    </location>
</feature>
<evidence type="ECO:0000256" key="6">
    <source>
        <dbReference type="SAM" id="Phobius"/>
    </source>
</evidence>
<name>A0A0N8NT43_9CLOT</name>
<evidence type="ECO:0000256" key="4">
    <source>
        <dbReference type="ARBA" id="ARBA00022989"/>
    </source>
</evidence>
<dbReference type="EMBL" id="LKET01000035">
    <property type="protein sequence ID" value="KPU43792.1"/>
    <property type="molecule type" value="Genomic_DNA"/>
</dbReference>
<evidence type="ECO:0000256" key="5">
    <source>
        <dbReference type="ARBA" id="ARBA00023136"/>
    </source>
</evidence>
<protein>
    <submittedName>
        <fullName evidence="9">Outer membrane-specific lipoprotein transporter subunit LolC</fullName>
    </submittedName>
</protein>
<dbReference type="InterPro" id="IPR003838">
    <property type="entry name" value="ABC3_permease_C"/>
</dbReference>
<dbReference type="InterPro" id="IPR038766">
    <property type="entry name" value="Membrane_comp_ABC_pdt"/>
</dbReference>
<dbReference type="Proteomes" id="UP000050326">
    <property type="component" value="Unassembled WGS sequence"/>
</dbReference>
<organism evidence="9 10">
    <name type="scientific">Oxobacter pfennigii</name>
    <dbReference type="NCBI Taxonomy" id="36849"/>
    <lineage>
        <taxon>Bacteria</taxon>
        <taxon>Bacillati</taxon>
        <taxon>Bacillota</taxon>
        <taxon>Clostridia</taxon>
        <taxon>Eubacteriales</taxon>
        <taxon>Clostridiaceae</taxon>
        <taxon>Oxobacter</taxon>
    </lineage>
</organism>
<feature type="transmembrane region" description="Helical" evidence="6">
    <location>
        <begin position="754"/>
        <end position="775"/>
    </location>
</feature>
<gene>
    <name evidence="9" type="ORF">OXPF_26520</name>
</gene>
<feature type="transmembrane region" description="Helical" evidence="6">
    <location>
        <begin position="316"/>
        <end position="336"/>
    </location>
</feature>
<evidence type="ECO:0000313" key="10">
    <source>
        <dbReference type="Proteomes" id="UP000050326"/>
    </source>
</evidence>
<keyword evidence="3 6" id="KW-0812">Transmembrane</keyword>
<keyword evidence="2" id="KW-1003">Cell membrane</keyword>
<dbReference type="PANTHER" id="PTHR30287">
    <property type="entry name" value="MEMBRANE COMPONENT OF PREDICTED ABC SUPERFAMILY METABOLITE UPTAKE TRANSPORTER"/>
    <property type="match status" value="1"/>
</dbReference>
<evidence type="ECO:0000256" key="2">
    <source>
        <dbReference type="ARBA" id="ARBA00022475"/>
    </source>
</evidence>
<evidence type="ECO:0000256" key="3">
    <source>
        <dbReference type="ARBA" id="ARBA00022692"/>
    </source>
</evidence>
<evidence type="ECO:0000313" key="9">
    <source>
        <dbReference type="EMBL" id="KPU43792.1"/>
    </source>
</evidence>
<reference evidence="9 10" key="1">
    <citation type="submission" date="2015-09" db="EMBL/GenBank/DDBJ databases">
        <title>Genome sequence of Oxobacter pfennigii DSM 3222.</title>
        <authorList>
            <person name="Poehlein A."/>
            <person name="Bengelsdorf F.R."/>
            <person name="Schiel-Bengelsdorf B."/>
            <person name="Duerre P."/>
            <person name="Daniel R."/>
        </authorList>
    </citation>
    <scope>NUCLEOTIDE SEQUENCE [LARGE SCALE GENOMIC DNA]</scope>
    <source>
        <strain evidence="9 10">DSM 3222</strain>
    </source>
</reference>
<evidence type="ECO:0000259" key="7">
    <source>
        <dbReference type="Pfam" id="PF02687"/>
    </source>
</evidence>
<comment type="subcellular location">
    <subcellularLocation>
        <location evidence="1">Cell membrane</location>
        <topology evidence="1">Multi-pass membrane protein</topology>
    </subcellularLocation>
</comment>
<dbReference type="InterPro" id="IPR025857">
    <property type="entry name" value="MacB_PCD"/>
</dbReference>
<keyword evidence="9" id="KW-0449">Lipoprotein</keyword>
<evidence type="ECO:0000259" key="8">
    <source>
        <dbReference type="Pfam" id="PF12704"/>
    </source>
</evidence>
<feature type="transmembrane region" description="Helical" evidence="6">
    <location>
        <begin position="265"/>
        <end position="285"/>
    </location>
</feature>
<feature type="transmembrane region" description="Helical" evidence="6">
    <location>
        <begin position="20"/>
        <end position="40"/>
    </location>
</feature>